<dbReference type="HOGENOM" id="CLU_3358203_0_0_10"/>
<organism evidence="1 2">
    <name type="scientific">Robiginitalea biformata (strain ATCC BAA-864 / DSM 15991 / KCTC 12146 / HTCC2501)</name>
    <dbReference type="NCBI Taxonomy" id="313596"/>
    <lineage>
        <taxon>Bacteria</taxon>
        <taxon>Pseudomonadati</taxon>
        <taxon>Bacteroidota</taxon>
        <taxon>Flavobacteriia</taxon>
        <taxon>Flavobacteriales</taxon>
        <taxon>Flavobacteriaceae</taxon>
        <taxon>Robiginitalea</taxon>
    </lineage>
</organism>
<dbReference type="KEGG" id="rbi:RB2501_02730"/>
<dbReference type="STRING" id="313596.RB2501_02730"/>
<reference evidence="1 2" key="1">
    <citation type="journal article" date="2009" name="J. Bacteriol.">
        <title>Complete genome sequence of Robiginitalea biformata HTCC2501.</title>
        <authorList>
            <person name="Oh H.M."/>
            <person name="Giovannoni S.J."/>
            <person name="Lee K."/>
            <person name="Ferriera S."/>
            <person name="Johnson J."/>
            <person name="Cho J.C."/>
        </authorList>
    </citation>
    <scope>NUCLEOTIDE SEQUENCE [LARGE SCALE GENOMIC DNA]</scope>
    <source>
        <strain evidence="2">ATCC BAA-864 / HTCC2501 / KCTC 12146</strain>
    </source>
</reference>
<protein>
    <submittedName>
        <fullName evidence="1">Uncharacterized protein</fullName>
    </submittedName>
</protein>
<keyword evidence="2" id="KW-1185">Reference proteome</keyword>
<name>A4CPI3_ROBBH</name>
<gene>
    <name evidence="1" type="ordered locus">RB2501_02730</name>
</gene>
<dbReference type="AlphaFoldDB" id="A4CPI3"/>
<dbReference type="EMBL" id="CP001712">
    <property type="protein sequence ID" value="EAR14304.1"/>
    <property type="molecule type" value="Genomic_DNA"/>
</dbReference>
<sequence>MAEIAVVAEIAAAVETDGAEIAGAEIGAAIDPQTSI</sequence>
<accession>A4CPI3</accession>
<dbReference type="Proteomes" id="UP000009049">
    <property type="component" value="Chromosome"/>
</dbReference>
<evidence type="ECO:0000313" key="1">
    <source>
        <dbReference type="EMBL" id="EAR14304.1"/>
    </source>
</evidence>
<evidence type="ECO:0000313" key="2">
    <source>
        <dbReference type="Proteomes" id="UP000009049"/>
    </source>
</evidence>
<proteinExistence type="predicted"/>